<evidence type="ECO:0000313" key="11">
    <source>
        <dbReference type="Proteomes" id="UP000292424"/>
    </source>
</evidence>
<evidence type="ECO:0000256" key="4">
    <source>
        <dbReference type="ARBA" id="ARBA00022801"/>
    </source>
</evidence>
<dbReference type="EMBL" id="CP044016">
    <property type="protein sequence ID" value="QES89982.1"/>
    <property type="molecule type" value="Genomic_DNA"/>
</dbReference>
<dbReference type="RefSeq" id="WP_131330938.1">
    <property type="nucleotide sequence ID" value="NZ_CP044016.1"/>
</dbReference>
<feature type="binding site" evidence="8">
    <location>
        <position position="196"/>
    </location>
    <ligand>
        <name>Ca(2+)</name>
        <dbReference type="ChEBI" id="CHEBI:29108"/>
        <label>1</label>
    </ligand>
</feature>
<dbReference type="AlphaFoldDB" id="A0A5P2G7T0"/>
<protein>
    <submittedName>
        <fullName evidence="10">Alpha-amylase</fullName>
        <ecNumber evidence="10">3.2.1.1</ecNumber>
    </submittedName>
</protein>
<dbReference type="PIRSF" id="PIRSF001021">
    <property type="entry name" value="Alph-amls_thrmst"/>
    <property type="match status" value="1"/>
</dbReference>
<reference evidence="10 11" key="1">
    <citation type="submission" date="2019-09" db="EMBL/GenBank/DDBJ databases">
        <title>Complete genome sequence of Arachidicoccus sp. B3-10 isolated from apple orchard soil.</title>
        <authorList>
            <person name="Kim H.S."/>
            <person name="Han K.-I."/>
            <person name="Suh M.K."/>
            <person name="Lee K.C."/>
            <person name="Eom M.K."/>
            <person name="Kim J.-S."/>
            <person name="Kang S.W."/>
            <person name="Sin Y."/>
            <person name="Lee J.-S."/>
        </authorList>
    </citation>
    <scope>NUCLEOTIDE SEQUENCE [LARGE SCALE GENOMIC DNA]</scope>
    <source>
        <strain evidence="10 11">B3-10</strain>
    </source>
</reference>
<keyword evidence="5" id="KW-0119">Carbohydrate metabolism</keyword>
<evidence type="ECO:0000256" key="8">
    <source>
        <dbReference type="PIRSR" id="PIRSR001021-2"/>
    </source>
</evidence>
<dbReference type="Gene3D" id="2.40.30.140">
    <property type="match status" value="1"/>
</dbReference>
<dbReference type="Proteomes" id="UP000292424">
    <property type="component" value="Chromosome"/>
</dbReference>
<dbReference type="InterPro" id="IPR017853">
    <property type="entry name" value="GH"/>
</dbReference>
<dbReference type="SMART" id="SM00642">
    <property type="entry name" value="Aamy"/>
    <property type="match status" value="1"/>
</dbReference>
<evidence type="ECO:0000259" key="9">
    <source>
        <dbReference type="SMART" id="SM00642"/>
    </source>
</evidence>
<dbReference type="GO" id="GO:0004556">
    <property type="term" value="F:alpha-amylase activity"/>
    <property type="evidence" value="ECO:0007669"/>
    <property type="project" value="UniProtKB-EC"/>
</dbReference>
<keyword evidence="3 8" id="KW-0479">Metal-binding</keyword>
<dbReference type="InterPro" id="IPR013776">
    <property type="entry name" value="A-amylase_thermo"/>
</dbReference>
<keyword evidence="11" id="KW-1185">Reference proteome</keyword>
<dbReference type="KEGG" id="arac:E0W69_015380"/>
<keyword evidence="6 10" id="KW-0326">Glycosidase</keyword>
<evidence type="ECO:0000313" key="10">
    <source>
        <dbReference type="EMBL" id="QES89982.1"/>
    </source>
</evidence>
<evidence type="ECO:0000256" key="5">
    <source>
        <dbReference type="ARBA" id="ARBA00023277"/>
    </source>
</evidence>
<comment type="similarity">
    <text evidence="2">Belongs to the glycosyl hydrolase 13 family.</text>
</comment>
<feature type="binding site" evidence="8">
    <location>
        <position position="204"/>
    </location>
    <ligand>
        <name>Ca(2+)</name>
        <dbReference type="ChEBI" id="CHEBI:29108"/>
        <label>2</label>
    </ligand>
</feature>
<sequence length="491" mass="56884">MKGTLLQSFHWYTEGEGKHWKKLKAQLDELKKWGITAMWLPPAYKSASGDVSVGYDVYDLFDLGEFDQKNSVVTKYGTKEEYLALTEKMHELHMEIYPDIVMNHKMGADEKEKVKVIKVEEEDRLKYDGEPFEAEIYTKFTFPGRDKKYSEFIWDFQCFTGIDYVAEPEQTGIFKILNQYGDNWQEEVDDENSNYDYLMGADIDFRNPNVVAELKYWGKWYYDTIHFDGVRLDALKHLPANHMVEWLDYIRAEVRPDCFAVGEYWTPEHETLVKYIDETEGKMHLFDVPLHDKFHEASEQGTDFDLSTLFDKTLIQSNPDNAVTLVANHDTQPLQALEAPVAPWFKPLAYAIILLRPFGYPCVFYPDVYGAEYVDKGEDGNDHQITMPKIDCLPKLLEARQQFVSGEYVEFFDHPNCVAWWNKGENEENGSIVILSNGEDGFKDISLGENYVHQVFVDYLGNVEEEVTVGDDGMARFLTKGGSVSVWIRKK</sequence>
<dbReference type="CDD" id="cd11318">
    <property type="entry name" value="AmyAc_bac_fung_AmyA"/>
    <property type="match status" value="1"/>
</dbReference>
<dbReference type="SUPFAM" id="SSF51011">
    <property type="entry name" value="Glycosyl hydrolase domain"/>
    <property type="match status" value="1"/>
</dbReference>
<dbReference type="InterPro" id="IPR006047">
    <property type="entry name" value="GH13_cat_dom"/>
</dbReference>
<feature type="binding site" evidence="8">
    <location>
        <position position="237"/>
    </location>
    <ligand>
        <name>Ca(2+)</name>
        <dbReference type="ChEBI" id="CHEBI:29108"/>
        <label>1</label>
    </ligand>
</feature>
<evidence type="ECO:0000256" key="6">
    <source>
        <dbReference type="ARBA" id="ARBA00023295"/>
    </source>
</evidence>
<evidence type="ECO:0000256" key="1">
    <source>
        <dbReference type="ARBA" id="ARBA00001913"/>
    </source>
</evidence>
<dbReference type="OrthoDB" id="9806009at2"/>
<evidence type="ECO:0000256" key="3">
    <source>
        <dbReference type="ARBA" id="ARBA00022723"/>
    </source>
</evidence>
<feature type="domain" description="Glycosyl hydrolase family 13 catalytic" evidence="9">
    <location>
        <begin position="3"/>
        <end position="400"/>
    </location>
</feature>
<dbReference type="GO" id="GO:0005975">
    <property type="term" value="P:carbohydrate metabolic process"/>
    <property type="evidence" value="ECO:0007669"/>
    <property type="project" value="InterPro"/>
</dbReference>
<feature type="active site" description="Nucleophile" evidence="7">
    <location>
        <position position="233"/>
    </location>
</feature>
<evidence type="ECO:0000256" key="2">
    <source>
        <dbReference type="ARBA" id="ARBA00008061"/>
    </source>
</evidence>
<dbReference type="EC" id="3.2.1.1" evidence="10"/>
<organism evidence="10 11">
    <name type="scientific">Rhizosphaericola mali</name>
    <dbReference type="NCBI Taxonomy" id="2545455"/>
    <lineage>
        <taxon>Bacteria</taxon>
        <taxon>Pseudomonadati</taxon>
        <taxon>Bacteroidota</taxon>
        <taxon>Chitinophagia</taxon>
        <taxon>Chitinophagales</taxon>
        <taxon>Chitinophagaceae</taxon>
        <taxon>Rhizosphaericola</taxon>
    </lineage>
</organism>
<keyword evidence="4 10" id="KW-0378">Hydrolase</keyword>
<feature type="active site" description="Proton donor" evidence="7">
    <location>
        <position position="263"/>
    </location>
</feature>
<dbReference type="InterPro" id="IPR013780">
    <property type="entry name" value="Glyco_hydro_b"/>
</dbReference>
<feature type="binding site" evidence="8">
    <location>
        <position position="202"/>
    </location>
    <ligand>
        <name>Ca(2+)</name>
        <dbReference type="ChEBI" id="CHEBI:29108"/>
        <label>1</label>
    </ligand>
</feature>
<keyword evidence="8" id="KW-0106">Calcium</keyword>
<gene>
    <name evidence="10" type="primary">amyA</name>
    <name evidence="10" type="ORF">E0W69_015380</name>
</gene>
<feature type="binding site" evidence="8">
    <location>
        <position position="103"/>
    </location>
    <ligand>
        <name>Ca(2+)</name>
        <dbReference type="ChEBI" id="CHEBI:29108"/>
        <label>1</label>
    </ligand>
</feature>
<dbReference type="GO" id="GO:0005509">
    <property type="term" value="F:calcium ion binding"/>
    <property type="evidence" value="ECO:0007669"/>
    <property type="project" value="InterPro"/>
</dbReference>
<dbReference type="Gene3D" id="2.60.40.1180">
    <property type="entry name" value="Golgi alpha-mannosidase II"/>
    <property type="match status" value="1"/>
</dbReference>
<evidence type="ECO:0000256" key="7">
    <source>
        <dbReference type="PIRSR" id="PIRSR001021-1"/>
    </source>
</evidence>
<dbReference type="PANTHER" id="PTHR43447">
    <property type="entry name" value="ALPHA-AMYLASE"/>
    <property type="match status" value="1"/>
</dbReference>
<name>A0A5P2G7T0_9BACT</name>
<dbReference type="SUPFAM" id="SSF51445">
    <property type="entry name" value="(Trans)glycosidases"/>
    <property type="match status" value="1"/>
</dbReference>
<accession>A0A5P2G7T0</accession>
<dbReference type="NCBIfam" id="NF006968">
    <property type="entry name" value="PRK09441.1-1"/>
    <property type="match status" value="1"/>
</dbReference>
<dbReference type="Pfam" id="PF00128">
    <property type="entry name" value="Alpha-amylase"/>
    <property type="match status" value="1"/>
</dbReference>
<dbReference type="NCBIfam" id="NF006969">
    <property type="entry name" value="PRK09441.1-2"/>
    <property type="match status" value="1"/>
</dbReference>
<dbReference type="Gene3D" id="3.20.20.80">
    <property type="entry name" value="Glycosidases"/>
    <property type="match status" value="1"/>
</dbReference>
<proteinExistence type="inferred from homology"/>
<comment type="cofactor">
    <cofactor evidence="1">
        <name>Ca(2+)</name>
        <dbReference type="ChEBI" id="CHEBI:29108"/>
    </cofactor>
</comment>